<dbReference type="Proteomes" id="UP000814033">
    <property type="component" value="Unassembled WGS sequence"/>
</dbReference>
<sequence>MGADSYRPYASTRAYKGPHPHQSLFSSPTYPTHQHRPRTIFTSNMRLATRGSTSIAQQASCTTFSIQRTPRPADSPLLDTTVTLAHMFGQVAILVPIPAVSVAATALISVLDAYTLVQVNRDRCFRLAQRAFTILCELEDAMDGKWDDAPPVLLDNVVKFENVLLSLRDAMKQIASASIARRILFGSKFSGLLDEHERRLQDMQATFQVTSIVAVQYALHIQSGRLLDIQQAVLSTQSHGSFVSKDIHGFRRYHQSAVQLRRTNNRAIGWFSGTAEATNQWAEEVKMLQNLFHANLPQLVGYSDEETSNPFILLSNVQTHEYTSYMHHVARTEETHLGISKLTQAAADVYSAASFITQHLSLDKGQICLFIQNSTFVVDCNDFKVVVGLPSKQVPLRPVVMMSWPPVNEKWNRSLRLLLGDCIHGALQSATSTGTYYCIRACLLLGTVYNSLGDHPETGVGAYHLIS</sequence>
<evidence type="ECO:0000313" key="1">
    <source>
        <dbReference type="EMBL" id="KAI0039613.1"/>
    </source>
</evidence>
<reference evidence="1" key="2">
    <citation type="journal article" date="2022" name="New Phytol.">
        <title>Evolutionary transition to the ectomycorrhizal habit in the genomes of a hyperdiverse lineage of mushroom-forming fungi.</title>
        <authorList>
            <person name="Looney B."/>
            <person name="Miyauchi S."/>
            <person name="Morin E."/>
            <person name="Drula E."/>
            <person name="Courty P.E."/>
            <person name="Kohler A."/>
            <person name="Kuo A."/>
            <person name="LaButti K."/>
            <person name="Pangilinan J."/>
            <person name="Lipzen A."/>
            <person name="Riley R."/>
            <person name="Andreopoulos W."/>
            <person name="He G."/>
            <person name="Johnson J."/>
            <person name="Nolan M."/>
            <person name="Tritt A."/>
            <person name="Barry K.W."/>
            <person name="Grigoriev I.V."/>
            <person name="Nagy L.G."/>
            <person name="Hibbett D."/>
            <person name="Henrissat B."/>
            <person name="Matheny P.B."/>
            <person name="Labbe J."/>
            <person name="Martin F.M."/>
        </authorList>
    </citation>
    <scope>NUCLEOTIDE SEQUENCE</scope>
    <source>
        <strain evidence="1">FP105234-sp</strain>
    </source>
</reference>
<name>A0ACB8R6E1_9AGAM</name>
<reference evidence="1" key="1">
    <citation type="submission" date="2021-02" db="EMBL/GenBank/DDBJ databases">
        <authorList>
            <consortium name="DOE Joint Genome Institute"/>
            <person name="Ahrendt S."/>
            <person name="Looney B.P."/>
            <person name="Miyauchi S."/>
            <person name="Morin E."/>
            <person name="Drula E."/>
            <person name="Courty P.E."/>
            <person name="Chicoki N."/>
            <person name="Fauchery L."/>
            <person name="Kohler A."/>
            <person name="Kuo A."/>
            <person name="Labutti K."/>
            <person name="Pangilinan J."/>
            <person name="Lipzen A."/>
            <person name="Riley R."/>
            <person name="Andreopoulos W."/>
            <person name="He G."/>
            <person name="Johnson J."/>
            <person name="Barry K.W."/>
            <person name="Grigoriev I.V."/>
            <person name="Nagy L."/>
            <person name="Hibbett D."/>
            <person name="Henrissat B."/>
            <person name="Matheny P.B."/>
            <person name="Labbe J."/>
            <person name="Martin F."/>
        </authorList>
    </citation>
    <scope>NUCLEOTIDE SEQUENCE</scope>
    <source>
        <strain evidence="1">FP105234-sp</strain>
    </source>
</reference>
<dbReference type="EMBL" id="MU276282">
    <property type="protein sequence ID" value="KAI0039613.1"/>
    <property type="molecule type" value="Genomic_DNA"/>
</dbReference>
<gene>
    <name evidence="1" type="ORF">FA95DRAFT_1003428</name>
</gene>
<protein>
    <submittedName>
        <fullName evidence="1">Uncharacterized protein</fullName>
    </submittedName>
</protein>
<comment type="caution">
    <text evidence="1">The sequence shown here is derived from an EMBL/GenBank/DDBJ whole genome shotgun (WGS) entry which is preliminary data.</text>
</comment>
<keyword evidence="2" id="KW-1185">Reference proteome</keyword>
<accession>A0ACB8R6E1</accession>
<proteinExistence type="predicted"/>
<organism evidence="1 2">
    <name type="scientific">Auriscalpium vulgare</name>
    <dbReference type="NCBI Taxonomy" id="40419"/>
    <lineage>
        <taxon>Eukaryota</taxon>
        <taxon>Fungi</taxon>
        <taxon>Dikarya</taxon>
        <taxon>Basidiomycota</taxon>
        <taxon>Agaricomycotina</taxon>
        <taxon>Agaricomycetes</taxon>
        <taxon>Russulales</taxon>
        <taxon>Auriscalpiaceae</taxon>
        <taxon>Auriscalpium</taxon>
    </lineage>
</organism>
<evidence type="ECO:0000313" key="2">
    <source>
        <dbReference type="Proteomes" id="UP000814033"/>
    </source>
</evidence>